<comment type="caution">
    <text evidence="5">The sequence shown here is derived from an EMBL/GenBank/DDBJ whole genome shotgun (WGS) entry which is preliminary data.</text>
</comment>
<accession>A0AAU9JSP4</accession>
<dbReference type="Proteomes" id="UP001162131">
    <property type="component" value="Unassembled WGS sequence"/>
</dbReference>
<keyword evidence="2" id="KW-0539">Nucleus</keyword>
<dbReference type="AlphaFoldDB" id="A0AAU9JSP4"/>
<dbReference type="Pfam" id="PF10187">
    <property type="entry name" value="FAM192A_Fyv6_N"/>
    <property type="match status" value="1"/>
</dbReference>
<dbReference type="GO" id="GO:0005634">
    <property type="term" value="C:nucleus"/>
    <property type="evidence" value="ECO:0007669"/>
    <property type="project" value="UniProtKB-SubCell"/>
</dbReference>
<evidence type="ECO:0000256" key="1">
    <source>
        <dbReference type="ARBA" id="ARBA00004123"/>
    </source>
</evidence>
<evidence type="ECO:0000256" key="2">
    <source>
        <dbReference type="ARBA" id="ARBA00023242"/>
    </source>
</evidence>
<evidence type="ECO:0000313" key="6">
    <source>
        <dbReference type="Proteomes" id="UP001162131"/>
    </source>
</evidence>
<gene>
    <name evidence="5" type="ORF">BSTOLATCC_MIC50026</name>
</gene>
<sequence length="144" mass="16805">MEKSGDGVVGKHKQIAQDWEVEYKPLYEQLRSKKVLTEEIWQESVNSLVSPDGINEEDLEVFQYYGNKRLQKDSGGKINIKARDLAKFRNARKDIVYKEEDQLTLKIVPAERKRSRTPPLEKFKKTIKIKKNSQKNPEKACNKL</sequence>
<evidence type="ECO:0000256" key="3">
    <source>
        <dbReference type="SAM" id="MobiDB-lite"/>
    </source>
</evidence>
<reference evidence="5" key="1">
    <citation type="submission" date="2021-09" db="EMBL/GenBank/DDBJ databases">
        <authorList>
            <consortium name="AG Swart"/>
            <person name="Singh M."/>
            <person name="Singh A."/>
            <person name="Seah K."/>
            <person name="Emmerich C."/>
        </authorList>
    </citation>
    <scope>NUCLEOTIDE SEQUENCE</scope>
    <source>
        <strain evidence="5">ATCC30299</strain>
    </source>
</reference>
<name>A0AAU9JSP4_9CILI</name>
<evidence type="ECO:0000259" key="4">
    <source>
        <dbReference type="Pfam" id="PF10187"/>
    </source>
</evidence>
<comment type="subcellular location">
    <subcellularLocation>
        <location evidence="1">Nucleus</location>
    </subcellularLocation>
</comment>
<protein>
    <recommendedName>
        <fullName evidence="4">FAM192A/Fyv6 N-terminal domain-containing protein</fullName>
    </recommendedName>
</protein>
<feature type="domain" description="FAM192A/Fyv6 N-terminal" evidence="4">
    <location>
        <begin position="16"/>
        <end position="73"/>
    </location>
</feature>
<dbReference type="InterPro" id="IPR019331">
    <property type="entry name" value="FAM192A/Fyv6_N"/>
</dbReference>
<feature type="region of interest" description="Disordered" evidence="3">
    <location>
        <begin position="110"/>
        <end position="144"/>
    </location>
</feature>
<proteinExistence type="predicted"/>
<evidence type="ECO:0000313" key="5">
    <source>
        <dbReference type="EMBL" id="CAG9329910.1"/>
    </source>
</evidence>
<keyword evidence="6" id="KW-1185">Reference proteome</keyword>
<organism evidence="5 6">
    <name type="scientific">Blepharisma stoltei</name>
    <dbReference type="NCBI Taxonomy" id="1481888"/>
    <lineage>
        <taxon>Eukaryota</taxon>
        <taxon>Sar</taxon>
        <taxon>Alveolata</taxon>
        <taxon>Ciliophora</taxon>
        <taxon>Postciliodesmatophora</taxon>
        <taxon>Heterotrichea</taxon>
        <taxon>Heterotrichida</taxon>
        <taxon>Blepharismidae</taxon>
        <taxon>Blepharisma</taxon>
    </lineage>
</organism>
<dbReference type="EMBL" id="CAJZBQ010000050">
    <property type="protein sequence ID" value="CAG9329910.1"/>
    <property type="molecule type" value="Genomic_DNA"/>
</dbReference>